<protein>
    <recommendedName>
        <fullName evidence="2">RING-type E3 ubiquitin transferase</fullName>
    </recommendedName>
</protein>
<dbReference type="EMBL" id="JARGDH010000006">
    <property type="protein sequence ID" value="KAL0265994.1"/>
    <property type="molecule type" value="Genomic_DNA"/>
</dbReference>
<evidence type="ECO:0000313" key="1">
    <source>
        <dbReference type="EMBL" id="KAL0265994.1"/>
    </source>
</evidence>
<proteinExistence type="predicted"/>
<name>A0AAW2H871_9NEOP</name>
<reference evidence="1" key="1">
    <citation type="journal article" date="2024" name="Gigascience">
        <title>Chromosome-level genome of the poultry shaft louse Menopon gallinae provides insight into the host-switching and adaptive evolution of parasitic lice.</title>
        <authorList>
            <person name="Xu Y."/>
            <person name="Ma L."/>
            <person name="Liu S."/>
            <person name="Liang Y."/>
            <person name="Liu Q."/>
            <person name="He Z."/>
            <person name="Tian L."/>
            <person name="Duan Y."/>
            <person name="Cai W."/>
            <person name="Li H."/>
            <person name="Song F."/>
        </authorList>
    </citation>
    <scope>NUCLEOTIDE SEQUENCE</scope>
    <source>
        <strain evidence="1">Cailab_2023a</strain>
    </source>
</reference>
<sequence length="756" mass="87022">MLEARSDMDSVVEAESHSLVEELKQHCDLIADAFLEEDRYAINVLQFRNVRSLIRMDILTRDFTVDFCNPTYKTFLVLQLKIESYKRAMETVDMRFVLEALDASFTHRENTLLHSTIYPFLAHVLKGTNTIYVHQICSYLIPRLYSFFVEHWAQEEGPKPFLSNLFPFLLDVYGLLLDLIVQWGLASKKMEGWDEVLVLFKEWESPDWNSLRAGFLNRSLRRESLKYTNTKDVSEWLEDCISEPFLRYLCHQRCSGCMGILTSAPANICLPPCPWDPELMRSKAVPMDSGLKENILLALCGLDASVPPLPLPFEGLVAKHNKLAALNDYGLGLRLSDLYKRVSSSRHATLEEIYLMYEKELESIEKWCEERLVCDVAAEHNECALNAAAKRFVETGSALNSELVVSEHVTGFDMCEWNNKFSLKKLCGTEAGNLILSCGKMVYFKEMIARTYPHHMCRRCTPDDSGESTNGAHMCSMREMLRHKELPCHSESSGKSPPEEHRCSAETSLHAKDCRDAEHRFVRAGFLAMAHYMLSQDFHRALFPLISNEMHKIYKFVFLRDSSRIADFMIIFDKTGELSSYPFRLRFDKHTLKGKIFKILDRDVTDTATLVELVTIEIDTVLRHFVSEKTFGELELIFRYLFSFTYLQYYLRKTSRRVLLSVVIQLINSYQIALFPVESTNVEECLLNLDAQIKKALGIFGMTGNSILDNLKFIDAVMGYIFGSKELSEVLMLARQVDFQGVLHSVDWNMLSMHEH</sequence>
<dbReference type="AlphaFoldDB" id="A0AAW2H871"/>
<gene>
    <name evidence="1" type="ORF">PYX00_011711</name>
</gene>
<comment type="caution">
    <text evidence="1">The sequence shown here is derived from an EMBL/GenBank/DDBJ whole genome shotgun (WGS) entry which is preliminary data.</text>
</comment>
<accession>A0AAW2H871</accession>
<evidence type="ECO:0008006" key="2">
    <source>
        <dbReference type="Google" id="ProtNLM"/>
    </source>
</evidence>
<organism evidence="1">
    <name type="scientific">Menopon gallinae</name>
    <name type="common">poultry shaft louse</name>
    <dbReference type="NCBI Taxonomy" id="328185"/>
    <lineage>
        <taxon>Eukaryota</taxon>
        <taxon>Metazoa</taxon>
        <taxon>Ecdysozoa</taxon>
        <taxon>Arthropoda</taxon>
        <taxon>Hexapoda</taxon>
        <taxon>Insecta</taxon>
        <taxon>Pterygota</taxon>
        <taxon>Neoptera</taxon>
        <taxon>Paraneoptera</taxon>
        <taxon>Psocodea</taxon>
        <taxon>Troctomorpha</taxon>
        <taxon>Phthiraptera</taxon>
        <taxon>Amblycera</taxon>
        <taxon>Menoponidae</taxon>
        <taxon>Menopon</taxon>
    </lineage>
</organism>